<proteinExistence type="predicted"/>
<gene>
    <name evidence="2" type="ORF">HaLaN_14132</name>
</gene>
<dbReference type="Proteomes" id="UP000485058">
    <property type="component" value="Unassembled WGS sequence"/>
</dbReference>
<evidence type="ECO:0000313" key="2">
    <source>
        <dbReference type="EMBL" id="GFH17483.1"/>
    </source>
</evidence>
<sequence length="430" mass="43333">MASAAACSDEQTAKSGREGRGSGCLVGKHVGSQDLSFSGTRPKDHEAPAEMPAVDGLRSFAAASGAIGKAVGYDPRDRSGRNARQSCRRGGDYLEVDEEEAVEVLVGLVAAAASAAASADHEVMGSTLGPGVGSAKPQVAARYAIQEMVAAAAAAPWWRSRDKRAVALPAIKYRPPPLFGRDDEGMFIGRGDGHTHSVTSVDGDIGSVTSVDGVGQQGRKAGQEPLLVEHPPVAAPPPSPAAGVSPGFLSSSLAPPLEGSWREAGGGCSEPAAGSGPSHRSTPGELACWPADGGNGGAGEASGWSAAAGNEVGHEAELARLYPAGYPSISAMIAHEALTDDGDMRPCLTIPSNAARTREEALVGGSDEDSDSGSYSTMVGSERALLPDAVTGTDLSIGKRSAGAPPAVSPRVPGPDAARHNPLLVEGGTA</sequence>
<feature type="region of interest" description="Disordered" evidence="1">
    <location>
        <begin position="229"/>
        <end position="284"/>
    </location>
</feature>
<feature type="region of interest" description="Disordered" evidence="1">
    <location>
        <begin position="1"/>
        <end position="27"/>
    </location>
</feature>
<keyword evidence="3" id="KW-1185">Reference proteome</keyword>
<organism evidence="2 3">
    <name type="scientific">Haematococcus lacustris</name>
    <name type="common">Green alga</name>
    <name type="synonym">Haematococcus pluvialis</name>
    <dbReference type="NCBI Taxonomy" id="44745"/>
    <lineage>
        <taxon>Eukaryota</taxon>
        <taxon>Viridiplantae</taxon>
        <taxon>Chlorophyta</taxon>
        <taxon>core chlorophytes</taxon>
        <taxon>Chlorophyceae</taxon>
        <taxon>CS clade</taxon>
        <taxon>Chlamydomonadales</taxon>
        <taxon>Haematococcaceae</taxon>
        <taxon>Haematococcus</taxon>
    </lineage>
</organism>
<evidence type="ECO:0000313" key="3">
    <source>
        <dbReference type="Proteomes" id="UP000485058"/>
    </source>
</evidence>
<protein>
    <submittedName>
        <fullName evidence="2">Uncharacterized protein</fullName>
    </submittedName>
</protein>
<comment type="caution">
    <text evidence="2">The sequence shown here is derived from an EMBL/GenBank/DDBJ whole genome shotgun (WGS) entry which is preliminary data.</text>
</comment>
<accession>A0A699Z4J0</accession>
<name>A0A699Z4J0_HAELA</name>
<dbReference type="EMBL" id="BLLF01001155">
    <property type="protein sequence ID" value="GFH17483.1"/>
    <property type="molecule type" value="Genomic_DNA"/>
</dbReference>
<evidence type="ECO:0000256" key="1">
    <source>
        <dbReference type="SAM" id="MobiDB-lite"/>
    </source>
</evidence>
<feature type="compositionally biased region" description="Basic and acidic residues" evidence="1">
    <location>
        <begin position="11"/>
        <end position="20"/>
    </location>
</feature>
<reference evidence="2 3" key="1">
    <citation type="submission" date="2020-02" db="EMBL/GenBank/DDBJ databases">
        <title>Draft genome sequence of Haematococcus lacustris strain NIES-144.</title>
        <authorList>
            <person name="Morimoto D."/>
            <person name="Nakagawa S."/>
            <person name="Yoshida T."/>
            <person name="Sawayama S."/>
        </authorList>
    </citation>
    <scope>NUCLEOTIDE SEQUENCE [LARGE SCALE GENOMIC DNA]</scope>
    <source>
        <strain evidence="2 3">NIES-144</strain>
    </source>
</reference>
<dbReference type="AlphaFoldDB" id="A0A699Z4J0"/>
<feature type="region of interest" description="Disordered" evidence="1">
    <location>
        <begin position="386"/>
        <end position="430"/>
    </location>
</feature>